<protein>
    <submittedName>
        <fullName evidence="5">S1 RNA-binding domain-containing protein</fullName>
    </submittedName>
</protein>
<dbReference type="PROSITE" id="PS50126">
    <property type="entry name" value="S1"/>
    <property type="match status" value="3"/>
</dbReference>
<evidence type="ECO:0000313" key="5">
    <source>
        <dbReference type="EMBL" id="RKI91508.1"/>
    </source>
</evidence>
<dbReference type="InterPro" id="IPR012340">
    <property type="entry name" value="NA-bd_OB-fold"/>
</dbReference>
<dbReference type="Pfam" id="PF00575">
    <property type="entry name" value="S1"/>
    <property type="match status" value="3"/>
</dbReference>
<keyword evidence="6" id="KW-1185">Reference proteome</keyword>
<dbReference type="PRINTS" id="PR00681">
    <property type="entry name" value="RIBOSOMALS1"/>
</dbReference>
<dbReference type="SUPFAM" id="SSF50249">
    <property type="entry name" value="Nucleic acid-binding proteins"/>
    <property type="match status" value="3"/>
</dbReference>
<dbReference type="FunFam" id="2.40.50.140:FF:000051">
    <property type="entry name" value="RNA-binding transcriptional accessory protein"/>
    <property type="match status" value="1"/>
</dbReference>
<dbReference type="GO" id="GO:0022627">
    <property type="term" value="C:cytosolic small ribosomal subunit"/>
    <property type="evidence" value="ECO:0007669"/>
    <property type="project" value="TreeGrafter"/>
</dbReference>
<dbReference type="PANTHER" id="PTHR10724">
    <property type="entry name" value="30S RIBOSOMAL PROTEIN S1"/>
    <property type="match status" value="1"/>
</dbReference>
<dbReference type="InterPro" id="IPR035104">
    <property type="entry name" value="Ribosomal_protein_S1-like"/>
</dbReference>
<evidence type="ECO:0000256" key="3">
    <source>
        <dbReference type="ARBA" id="ARBA00023274"/>
    </source>
</evidence>
<name>A0A3A9AJL9_9FIRM</name>
<dbReference type="Proteomes" id="UP000280696">
    <property type="component" value="Unassembled WGS sequence"/>
</dbReference>
<dbReference type="GO" id="GO:0003735">
    <property type="term" value="F:structural constituent of ribosome"/>
    <property type="evidence" value="ECO:0007669"/>
    <property type="project" value="TreeGrafter"/>
</dbReference>
<sequence>MEETMKDYEKELEASFRKINEGDVISGTVIDVNEDEVTLDLKYYTQGIIKAADMSEDPGFCVKEDVKVGDVIEATVVRMDDGAGNILLSKKEANAVLAWDVLKQYMEDKKNLEVQVSEIVKAGAVAYVEGIRGFIPASQLSLSYVEDLEPYKGKRLTVRVTTVDPEKQKLILSAKEVLREQAREEHDHKVAMLVPGTILEGTVESLQTYGAFVDLTDGLSGLVHISQISQKRIKKPSEVLKVGDKVKVKVLNTRDGKISLSIKAAQDGQEAEEIEKTDVRNYSSGESLGTSLGDIFAKLDIHV</sequence>
<dbReference type="CDD" id="cd04465">
    <property type="entry name" value="S1_RPS1_repeat_ec2_hs2"/>
    <property type="match status" value="1"/>
</dbReference>
<evidence type="ECO:0000256" key="1">
    <source>
        <dbReference type="ARBA" id="ARBA00006767"/>
    </source>
</evidence>
<dbReference type="Gene3D" id="2.40.50.140">
    <property type="entry name" value="Nucleic acid-binding proteins"/>
    <property type="match status" value="3"/>
</dbReference>
<keyword evidence="3" id="KW-0687">Ribonucleoprotein</keyword>
<dbReference type="CDD" id="cd05687">
    <property type="entry name" value="S1_RPS1_repeat_ec1_hs1"/>
    <property type="match status" value="1"/>
</dbReference>
<dbReference type="GO" id="GO:0006412">
    <property type="term" value="P:translation"/>
    <property type="evidence" value="ECO:0007669"/>
    <property type="project" value="TreeGrafter"/>
</dbReference>
<feature type="domain" description="S1 motif" evidence="4">
    <location>
        <begin position="109"/>
        <end position="175"/>
    </location>
</feature>
<dbReference type="GO" id="GO:0003729">
    <property type="term" value="F:mRNA binding"/>
    <property type="evidence" value="ECO:0007669"/>
    <property type="project" value="TreeGrafter"/>
</dbReference>
<evidence type="ECO:0000313" key="6">
    <source>
        <dbReference type="Proteomes" id="UP000280696"/>
    </source>
</evidence>
<dbReference type="AlphaFoldDB" id="A0A3A9AJL9"/>
<dbReference type="InterPro" id="IPR003029">
    <property type="entry name" value="S1_domain"/>
</dbReference>
<organism evidence="5 6">
    <name type="scientific">Parablautia intestinalis</name>
    <dbReference type="NCBI Taxonomy" id="2320100"/>
    <lineage>
        <taxon>Bacteria</taxon>
        <taxon>Bacillati</taxon>
        <taxon>Bacillota</taxon>
        <taxon>Clostridia</taxon>
        <taxon>Lachnospirales</taxon>
        <taxon>Lachnospiraceae</taxon>
        <taxon>Parablautia</taxon>
    </lineage>
</organism>
<keyword evidence="2" id="KW-0689">Ribosomal protein</keyword>
<feature type="domain" description="S1 motif" evidence="4">
    <location>
        <begin position="196"/>
        <end position="263"/>
    </location>
</feature>
<gene>
    <name evidence="5" type="ORF">D7V94_09510</name>
</gene>
<proteinExistence type="inferred from homology"/>
<reference evidence="5 6" key="1">
    <citation type="submission" date="2018-09" db="EMBL/GenBank/DDBJ databases">
        <title>Murine metabolic-syndrome-specific gut microbial biobank.</title>
        <authorList>
            <person name="Liu C."/>
        </authorList>
    </citation>
    <scope>NUCLEOTIDE SEQUENCE [LARGE SCALE GENOMIC DNA]</scope>
    <source>
        <strain evidence="5 6">0.1xD8-82</strain>
    </source>
</reference>
<evidence type="ECO:0000259" key="4">
    <source>
        <dbReference type="PROSITE" id="PS50126"/>
    </source>
</evidence>
<comment type="similarity">
    <text evidence="1">Belongs to the bacterial ribosomal protein bS1 family.</text>
</comment>
<dbReference type="SMART" id="SM00316">
    <property type="entry name" value="S1"/>
    <property type="match status" value="3"/>
</dbReference>
<dbReference type="PANTHER" id="PTHR10724:SF7">
    <property type="entry name" value="SMALL RIBOSOMAL SUBUNIT PROTEIN BS1C"/>
    <property type="match status" value="1"/>
</dbReference>
<dbReference type="OrthoDB" id="9810507at2"/>
<dbReference type="InterPro" id="IPR050437">
    <property type="entry name" value="Ribos_protein_bS1-like"/>
</dbReference>
<dbReference type="EMBL" id="RAYQ01000009">
    <property type="protein sequence ID" value="RKI91508.1"/>
    <property type="molecule type" value="Genomic_DNA"/>
</dbReference>
<evidence type="ECO:0000256" key="2">
    <source>
        <dbReference type="ARBA" id="ARBA00022980"/>
    </source>
</evidence>
<comment type="caution">
    <text evidence="5">The sequence shown here is derived from an EMBL/GenBank/DDBJ whole genome shotgun (WGS) entry which is preliminary data.</text>
</comment>
<accession>A0A3A9AJL9</accession>
<dbReference type="RefSeq" id="WP_120469149.1">
    <property type="nucleotide sequence ID" value="NZ_RAYQ01000009.1"/>
</dbReference>
<feature type="domain" description="S1 motif" evidence="4">
    <location>
        <begin position="22"/>
        <end position="91"/>
    </location>
</feature>